<comment type="catalytic activity">
    <reaction evidence="9">
        <text>2 superoxide + 2 H(+) = H2O2 + O2</text>
        <dbReference type="Rhea" id="RHEA:20696"/>
        <dbReference type="ChEBI" id="CHEBI:15378"/>
        <dbReference type="ChEBI" id="CHEBI:15379"/>
        <dbReference type="ChEBI" id="CHEBI:16240"/>
        <dbReference type="ChEBI" id="CHEBI:18421"/>
        <dbReference type="EC" id="1.15.1.1"/>
    </reaction>
</comment>
<keyword evidence="5 12" id="KW-0479">Metal-binding</keyword>
<keyword evidence="7 14" id="KW-1015">Disulfide bond</keyword>
<evidence type="ECO:0000256" key="12">
    <source>
        <dbReference type="PIRSR" id="PIRSR601929-1"/>
    </source>
</evidence>
<sequence>MPSHSAESDPLGDFCIGDTNGPISGNSFPCKLASKAIPQDFFYEKLNLEANTNNILGSNVTKANVMVFPGLNTLGISMNRIDIASWGVNPPHYHPRAAESGMVIKGQVMVGLITTGNNVQYSKVLGVGEIYVVPKGVVHFQKNVGQEKALIYAAFNSHLARTVLAGVNLFCSRPYVDYEVMTRAFQVDKTVIDKIKNSFGYPQCNSFIQFVG</sequence>
<comment type="similarity">
    <text evidence="2 15">Belongs to the germin family.</text>
</comment>
<dbReference type="GO" id="GO:0004784">
    <property type="term" value="F:superoxide dismutase activity"/>
    <property type="evidence" value="ECO:0007669"/>
    <property type="project" value="UniProtKB-EC"/>
</dbReference>
<keyword evidence="6" id="KW-0732">Signal</keyword>
<gene>
    <name evidence="17" type="ORF">BUALT_Bualt02G0147300</name>
</gene>
<organism evidence="17 18">
    <name type="scientific">Buddleja alternifolia</name>
    <dbReference type="NCBI Taxonomy" id="168488"/>
    <lineage>
        <taxon>Eukaryota</taxon>
        <taxon>Viridiplantae</taxon>
        <taxon>Streptophyta</taxon>
        <taxon>Embryophyta</taxon>
        <taxon>Tracheophyta</taxon>
        <taxon>Spermatophyta</taxon>
        <taxon>Magnoliopsida</taxon>
        <taxon>eudicotyledons</taxon>
        <taxon>Gunneridae</taxon>
        <taxon>Pentapetalae</taxon>
        <taxon>asterids</taxon>
        <taxon>lamiids</taxon>
        <taxon>Lamiales</taxon>
        <taxon>Scrophulariaceae</taxon>
        <taxon>Buddlejeae</taxon>
        <taxon>Buddleja</taxon>
    </lineage>
</organism>
<feature type="binding site" evidence="13">
    <location>
        <position position="94"/>
    </location>
    <ligand>
        <name>Mn(2+)</name>
        <dbReference type="ChEBI" id="CHEBI:29035"/>
    </ligand>
</feature>
<dbReference type="InterPro" id="IPR014710">
    <property type="entry name" value="RmlC-like_jellyroll"/>
</dbReference>
<feature type="domain" description="Cupin type-1" evidence="16">
    <location>
        <begin position="46"/>
        <end position="193"/>
    </location>
</feature>
<evidence type="ECO:0000313" key="17">
    <source>
        <dbReference type="EMBL" id="KAG8388649.1"/>
    </source>
</evidence>
<reference evidence="17" key="1">
    <citation type="submission" date="2019-10" db="EMBL/GenBank/DDBJ databases">
        <authorList>
            <person name="Zhang R."/>
            <person name="Pan Y."/>
            <person name="Wang J."/>
            <person name="Ma R."/>
            <person name="Yu S."/>
        </authorList>
    </citation>
    <scope>NUCLEOTIDE SEQUENCE</scope>
    <source>
        <strain evidence="17">LA-IB0</strain>
        <tissue evidence="17">Leaf</tissue>
    </source>
</reference>
<dbReference type="PANTHER" id="PTHR31238">
    <property type="entry name" value="GERMIN-LIKE PROTEIN SUBFAMILY 3 MEMBER 3"/>
    <property type="match status" value="1"/>
</dbReference>
<evidence type="ECO:0000256" key="4">
    <source>
        <dbReference type="ARBA" id="ARBA00022525"/>
    </source>
</evidence>
<feature type="binding site" evidence="12">
    <location>
        <position position="94"/>
    </location>
    <ligand>
        <name>oxalate</name>
        <dbReference type="ChEBI" id="CHEBI:30623"/>
    </ligand>
</feature>
<dbReference type="PRINTS" id="PR00325">
    <property type="entry name" value="GERMIN"/>
</dbReference>
<evidence type="ECO:0000259" key="16">
    <source>
        <dbReference type="SMART" id="SM00835"/>
    </source>
</evidence>
<evidence type="ECO:0000256" key="15">
    <source>
        <dbReference type="RuleBase" id="RU366015"/>
    </source>
</evidence>
<dbReference type="GO" id="GO:0009506">
    <property type="term" value="C:plasmodesma"/>
    <property type="evidence" value="ECO:0007669"/>
    <property type="project" value="UniProtKB-ARBA"/>
</dbReference>
<evidence type="ECO:0000256" key="7">
    <source>
        <dbReference type="ARBA" id="ARBA00023157"/>
    </source>
</evidence>
<feature type="binding site" evidence="12">
    <location>
        <position position="79"/>
    </location>
    <ligand>
        <name>oxalate</name>
        <dbReference type="ChEBI" id="CHEBI:30623"/>
    </ligand>
</feature>
<evidence type="ECO:0000256" key="5">
    <source>
        <dbReference type="ARBA" id="ARBA00022723"/>
    </source>
</evidence>
<dbReference type="AlphaFoldDB" id="A0AAV6Y0S9"/>
<dbReference type="EMBL" id="WHWC01000002">
    <property type="protein sequence ID" value="KAG8388649.1"/>
    <property type="molecule type" value="Genomic_DNA"/>
</dbReference>
<feature type="binding site" evidence="12">
    <location>
        <position position="89"/>
    </location>
    <ligand>
        <name>oxalate</name>
        <dbReference type="ChEBI" id="CHEBI:30623"/>
    </ligand>
</feature>
<dbReference type="SMART" id="SM00835">
    <property type="entry name" value="Cupin_1"/>
    <property type="match status" value="1"/>
</dbReference>
<comment type="function">
    <text evidence="10">May interact with bacterial adhesins thereby protecting the reproductive tissues from microbial attack. Has no oxalate oxidase activity.</text>
</comment>
<proteinExistence type="inferred from homology"/>
<evidence type="ECO:0000256" key="13">
    <source>
        <dbReference type="PIRSR" id="PIRSR601929-2"/>
    </source>
</evidence>
<dbReference type="InterPro" id="IPR006045">
    <property type="entry name" value="Cupin_1"/>
</dbReference>
<feature type="binding site" evidence="13">
    <location>
        <position position="99"/>
    </location>
    <ligand>
        <name>Mn(2+)</name>
        <dbReference type="ChEBI" id="CHEBI:29035"/>
    </ligand>
</feature>
<evidence type="ECO:0000256" key="6">
    <source>
        <dbReference type="ARBA" id="ARBA00022729"/>
    </source>
</evidence>
<keyword evidence="18" id="KW-1185">Reference proteome</keyword>
<feature type="binding site" evidence="13">
    <location>
        <position position="92"/>
    </location>
    <ligand>
        <name>Mn(2+)</name>
        <dbReference type="ChEBI" id="CHEBI:29035"/>
    </ligand>
</feature>
<dbReference type="FunFam" id="2.60.120.10:FF:000025">
    <property type="entry name" value="germin-like protein subfamily 2 member 1"/>
    <property type="match status" value="1"/>
</dbReference>
<comment type="subunit">
    <text evidence="11">Monomer. In the absence of manganese, it forms tetrameric and pentameric forms which show superoxide dismutase activity.</text>
</comment>
<dbReference type="GO" id="GO:0030145">
    <property type="term" value="F:manganese ion binding"/>
    <property type="evidence" value="ECO:0007669"/>
    <property type="project" value="UniProtKB-UniRule"/>
</dbReference>
<protein>
    <recommendedName>
        <fullName evidence="15">Germin-like protein</fullName>
    </recommendedName>
</protein>
<keyword evidence="4 15" id="KW-0964">Secreted</keyword>
<evidence type="ECO:0000256" key="8">
    <source>
        <dbReference type="ARBA" id="ARBA00023211"/>
    </source>
</evidence>
<comment type="subcellular location">
    <subcellularLocation>
        <location evidence="1 15">Secreted</location>
        <location evidence="1 15">Extracellular space</location>
        <location evidence="1 15">Apoplast</location>
    </subcellularLocation>
</comment>
<feature type="disulfide bond" evidence="14">
    <location>
        <begin position="15"/>
        <end position="30"/>
    </location>
</feature>
<dbReference type="InterPro" id="IPR001929">
    <property type="entry name" value="Germin"/>
</dbReference>
<feature type="binding site" evidence="13">
    <location>
        <position position="139"/>
    </location>
    <ligand>
        <name>Mn(2+)</name>
        <dbReference type="ChEBI" id="CHEBI:29035"/>
    </ligand>
</feature>
<evidence type="ECO:0000256" key="3">
    <source>
        <dbReference type="ARBA" id="ARBA00022523"/>
    </source>
</evidence>
<evidence type="ECO:0000256" key="1">
    <source>
        <dbReference type="ARBA" id="ARBA00004271"/>
    </source>
</evidence>
<dbReference type="Proteomes" id="UP000826271">
    <property type="component" value="Unassembled WGS sequence"/>
</dbReference>
<name>A0AAV6Y0S9_9LAMI</name>
<feature type="binding site" evidence="12">
    <location>
        <position position="99"/>
    </location>
    <ligand>
        <name>oxalate</name>
        <dbReference type="ChEBI" id="CHEBI:30623"/>
    </ligand>
</feature>
<keyword evidence="8 12" id="KW-0464">Manganese</keyword>
<evidence type="ECO:0000313" key="18">
    <source>
        <dbReference type="Proteomes" id="UP000826271"/>
    </source>
</evidence>
<dbReference type="InterPro" id="IPR011051">
    <property type="entry name" value="RmlC_Cupin_sf"/>
</dbReference>
<dbReference type="GO" id="GO:2000280">
    <property type="term" value="P:regulation of root development"/>
    <property type="evidence" value="ECO:0007669"/>
    <property type="project" value="UniProtKB-ARBA"/>
</dbReference>
<evidence type="ECO:0000256" key="10">
    <source>
        <dbReference type="ARBA" id="ARBA00058969"/>
    </source>
</evidence>
<dbReference type="CDD" id="cd02241">
    <property type="entry name" value="cupin_OxOx"/>
    <property type="match status" value="1"/>
</dbReference>
<dbReference type="SUPFAM" id="SSF51182">
    <property type="entry name" value="RmlC-like cupins"/>
    <property type="match status" value="1"/>
</dbReference>
<dbReference type="Gene3D" id="2.60.120.10">
    <property type="entry name" value="Jelly Rolls"/>
    <property type="match status" value="1"/>
</dbReference>
<keyword evidence="3 15" id="KW-0052">Apoplast</keyword>
<evidence type="ECO:0000256" key="14">
    <source>
        <dbReference type="PIRSR" id="PIRSR601929-3"/>
    </source>
</evidence>
<dbReference type="GO" id="GO:0010497">
    <property type="term" value="P:plasmodesmata-mediated intercellular transport"/>
    <property type="evidence" value="ECO:0007669"/>
    <property type="project" value="UniProtKB-ARBA"/>
</dbReference>
<dbReference type="GO" id="GO:0048046">
    <property type="term" value="C:apoplast"/>
    <property type="evidence" value="ECO:0007669"/>
    <property type="project" value="UniProtKB-SubCell"/>
</dbReference>
<accession>A0AAV6Y0S9</accession>
<dbReference type="Pfam" id="PF00190">
    <property type="entry name" value="Cupin_1"/>
    <property type="match status" value="1"/>
</dbReference>
<evidence type="ECO:0000256" key="11">
    <source>
        <dbReference type="ARBA" id="ARBA00064720"/>
    </source>
</evidence>
<evidence type="ECO:0000256" key="9">
    <source>
        <dbReference type="ARBA" id="ARBA00049204"/>
    </source>
</evidence>
<evidence type="ECO:0000256" key="2">
    <source>
        <dbReference type="ARBA" id="ARBA00007456"/>
    </source>
</evidence>
<comment type="caution">
    <text evidence="17">The sequence shown here is derived from an EMBL/GenBank/DDBJ whole genome shotgun (WGS) entry which is preliminary data.</text>
</comment>